<evidence type="ECO:0000313" key="2">
    <source>
        <dbReference type="Proteomes" id="UP000271624"/>
    </source>
</evidence>
<keyword evidence="2" id="KW-1185">Reference proteome</keyword>
<gene>
    <name evidence="1" type="ORF">DSM106972_084230</name>
</gene>
<evidence type="ECO:0000313" key="1">
    <source>
        <dbReference type="EMBL" id="RUS97475.1"/>
    </source>
</evidence>
<accession>A0A433UUF4</accession>
<reference evidence="1" key="1">
    <citation type="submission" date="2018-12" db="EMBL/GenBank/DDBJ databases">
        <authorList>
            <person name="Will S."/>
            <person name="Neumann-Schaal M."/>
            <person name="Henke P."/>
        </authorList>
    </citation>
    <scope>NUCLEOTIDE SEQUENCE</scope>
    <source>
        <strain evidence="1">PCC 7102</strain>
    </source>
</reference>
<dbReference type="RefSeq" id="WP_127086448.1">
    <property type="nucleotide sequence ID" value="NZ_RSCL01000032.1"/>
</dbReference>
<dbReference type="Proteomes" id="UP000271624">
    <property type="component" value="Unassembled WGS sequence"/>
</dbReference>
<reference evidence="1" key="2">
    <citation type="journal article" date="2019" name="Genome Biol. Evol.">
        <title>Day and night: Metabolic profiles and evolutionary relationships of six axenic non-marine cyanobacteria.</title>
        <authorList>
            <person name="Will S.E."/>
            <person name="Henke P."/>
            <person name="Boedeker C."/>
            <person name="Huang S."/>
            <person name="Brinkmann H."/>
            <person name="Rohde M."/>
            <person name="Jarek M."/>
            <person name="Friedl T."/>
            <person name="Seufert S."/>
            <person name="Schumacher M."/>
            <person name="Overmann J."/>
            <person name="Neumann-Schaal M."/>
            <person name="Petersen J."/>
        </authorList>
    </citation>
    <scope>NUCLEOTIDE SEQUENCE [LARGE SCALE GENOMIC DNA]</scope>
    <source>
        <strain evidence="1">PCC 7102</strain>
    </source>
</reference>
<protein>
    <submittedName>
        <fullName evidence="1">Uncharacterized protein</fullName>
    </submittedName>
</protein>
<name>A0A433UUF4_9CYAN</name>
<dbReference type="OrthoDB" id="481219at2"/>
<organism evidence="1 2">
    <name type="scientific">Dulcicalothrix desertica PCC 7102</name>
    <dbReference type="NCBI Taxonomy" id="232991"/>
    <lineage>
        <taxon>Bacteria</taxon>
        <taxon>Bacillati</taxon>
        <taxon>Cyanobacteriota</taxon>
        <taxon>Cyanophyceae</taxon>
        <taxon>Nostocales</taxon>
        <taxon>Calotrichaceae</taxon>
        <taxon>Dulcicalothrix</taxon>
    </lineage>
</organism>
<dbReference type="EMBL" id="RSCL01000032">
    <property type="protein sequence ID" value="RUS97475.1"/>
    <property type="molecule type" value="Genomic_DNA"/>
</dbReference>
<comment type="caution">
    <text evidence="1">The sequence shown here is derived from an EMBL/GenBank/DDBJ whole genome shotgun (WGS) entry which is preliminary data.</text>
</comment>
<proteinExistence type="predicted"/>
<dbReference type="AlphaFoldDB" id="A0A433UUF4"/>
<sequence>MLGVASNLTNQNVLVGIQNNTSTYNSSLSQSQTRRHKGDGSGYIQWKTVTVNGKQYSQPWYHYEFWNNRERFIKSSCYIPKQLLTQIIQLDANKAPVQEILNLLGVII</sequence>